<dbReference type="Pfam" id="PF14824">
    <property type="entry name" value="Sirohm_synth_M"/>
    <property type="match status" value="1"/>
</dbReference>
<dbReference type="InterPro" id="IPR028161">
    <property type="entry name" value="Met8-like"/>
</dbReference>
<evidence type="ECO:0000313" key="9">
    <source>
        <dbReference type="Proteomes" id="UP000196365"/>
    </source>
</evidence>
<dbReference type="Gene3D" id="3.40.50.720">
    <property type="entry name" value="NAD(P)-binding Rossmann-like Domain"/>
    <property type="match status" value="1"/>
</dbReference>
<dbReference type="Gene3D" id="1.10.8.610">
    <property type="entry name" value="SirC, precorrin-2 dehydrogenase, C-terminal helical domain-like"/>
    <property type="match status" value="1"/>
</dbReference>
<dbReference type="InterPro" id="IPR028281">
    <property type="entry name" value="Sirohaem_synthase_central"/>
</dbReference>
<keyword evidence="9" id="KW-1185">Reference proteome</keyword>
<evidence type="ECO:0000256" key="2">
    <source>
        <dbReference type="ARBA" id="ARBA00012400"/>
    </source>
</evidence>
<dbReference type="Pfam" id="PF13241">
    <property type="entry name" value="NAD_binding_7"/>
    <property type="match status" value="1"/>
</dbReference>
<keyword evidence="5" id="KW-0627">Porphyrin biosynthesis</keyword>
<feature type="domain" description="Siroheme synthase central" evidence="7">
    <location>
        <begin position="120"/>
        <end position="146"/>
    </location>
</feature>
<dbReference type="SUPFAM" id="SSF75615">
    <property type="entry name" value="Siroheme synthase middle domains-like"/>
    <property type="match status" value="1"/>
</dbReference>
<gene>
    <name evidence="8" type="ORF">SAMN02745973_00555</name>
</gene>
<evidence type="ECO:0000256" key="3">
    <source>
        <dbReference type="ARBA" id="ARBA00023002"/>
    </source>
</evidence>
<dbReference type="InterPro" id="IPR036291">
    <property type="entry name" value="NAD(P)-bd_dom_sf"/>
</dbReference>
<dbReference type="EC" id="1.3.1.76" evidence="2"/>
<evidence type="ECO:0000313" key="8">
    <source>
        <dbReference type="EMBL" id="SJZ42394.1"/>
    </source>
</evidence>
<dbReference type="PANTHER" id="PTHR35330">
    <property type="entry name" value="SIROHEME BIOSYNTHESIS PROTEIN MET8"/>
    <property type="match status" value="1"/>
</dbReference>
<dbReference type="Pfam" id="PF22440">
    <property type="entry name" value="SirC_C"/>
    <property type="match status" value="1"/>
</dbReference>
<dbReference type="GO" id="GO:0043115">
    <property type="term" value="F:precorrin-2 dehydrogenase activity"/>
    <property type="evidence" value="ECO:0007669"/>
    <property type="project" value="UniProtKB-EC"/>
</dbReference>
<dbReference type="GO" id="GO:0019354">
    <property type="term" value="P:siroheme biosynthetic process"/>
    <property type="evidence" value="ECO:0007669"/>
    <property type="project" value="UniProtKB-UniPathway"/>
</dbReference>
<name>A0A1T4KJ15_9FIRM</name>
<evidence type="ECO:0000256" key="6">
    <source>
        <dbReference type="ARBA" id="ARBA00047561"/>
    </source>
</evidence>
<accession>A0A1T4KJ15</accession>
<dbReference type="RefSeq" id="WP_087677994.1">
    <property type="nucleotide sequence ID" value="NZ_FUWV01000002.1"/>
</dbReference>
<dbReference type="NCBIfam" id="TIGR01470">
    <property type="entry name" value="cysG_Nterm"/>
    <property type="match status" value="1"/>
</dbReference>
<keyword evidence="3" id="KW-0560">Oxidoreductase</keyword>
<dbReference type="PANTHER" id="PTHR35330:SF1">
    <property type="entry name" value="SIROHEME BIOSYNTHESIS PROTEIN MET8"/>
    <property type="match status" value="1"/>
</dbReference>
<dbReference type="EMBL" id="FUWV01000002">
    <property type="protein sequence ID" value="SJZ42394.1"/>
    <property type="molecule type" value="Genomic_DNA"/>
</dbReference>
<keyword evidence="4" id="KW-0520">NAD</keyword>
<dbReference type="InterPro" id="IPR006367">
    <property type="entry name" value="Sirohaem_synthase_N"/>
</dbReference>
<dbReference type="AlphaFoldDB" id="A0A1T4KJ15"/>
<dbReference type="SUPFAM" id="SSF51735">
    <property type="entry name" value="NAD(P)-binding Rossmann-fold domains"/>
    <property type="match status" value="1"/>
</dbReference>
<comment type="pathway">
    <text evidence="1">Porphyrin-containing compound metabolism; siroheme biosynthesis; sirohydrochlorin from precorrin-2: step 1/1.</text>
</comment>
<evidence type="ECO:0000256" key="4">
    <source>
        <dbReference type="ARBA" id="ARBA00023027"/>
    </source>
</evidence>
<evidence type="ECO:0000259" key="7">
    <source>
        <dbReference type="Pfam" id="PF14824"/>
    </source>
</evidence>
<evidence type="ECO:0000256" key="5">
    <source>
        <dbReference type="ARBA" id="ARBA00023244"/>
    </source>
</evidence>
<dbReference type="GO" id="GO:0004325">
    <property type="term" value="F:ferrochelatase activity"/>
    <property type="evidence" value="ECO:0007669"/>
    <property type="project" value="InterPro"/>
</dbReference>
<dbReference type="InterPro" id="IPR042518">
    <property type="entry name" value="SirC_C"/>
</dbReference>
<comment type="catalytic activity">
    <reaction evidence="6">
        <text>precorrin-2 + NAD(+) = sirohydrochlorin + NADH + 2 H(+)</text>
        <dbReference type="Rhea" id="RHEA:15613"/>
        <dbReference type="ChEBI" id="CHEBI:15378"/>
        <dbReference type="ChEBI" id="CHEBI:57540"/>
        <dbReference type="ChEBI" id="CHEBI:57945"/>
        <dbReference type="ChEBI" id="CHEBI:58351"/>
        <dbReference type="ChEBI" id="CHEBI:58827"/>
        <dbReference type="EC" id="1.3.1.76"/>
    </reaction>
</comment>
<sequence>MYYPIMIELDHKKVVVFGGGRVAYRKCEAILKCGAKVSIISKEFIEDFYLLEKKYSDFCILIKDKYQQEYIHDCYLVVAATSSNQTNQEISQCCKQRKILCNVVNSLEKCDYIVPSMVRRGDLLISVSTSGKSPFLSQKIKKELEKKYPQEYEEYLNFLGQIRNKVLQTNKTQEEKRKILKEILNFSLEELKEWM</sequence>
<dbReference type="Proteomes" id="UP000196365">
    <property type="component" value="Unassembled WGS sequence"/>
</dbReference>
<reference evidence="8 9" key="1">
    <citation type="submission" date="2017-02" db="EMBL/GenBank/DDBJ databases">
        <authorList>
            <person name="Peterson S.W."/>
        </authorList>
    </citation>
    <scope>NUCLEOTIDE SEQUENCE [LARGE SCALE GENOMIC DNA]</scope>
    <source>
        <strain evidence="8 9">DSM 15102</strain>
    </source>
</reference>
<dbReference type="OrthoDB" id="9773765at2"/>
<evidence type="ECO:0000256" key="1">
    <source>
        <dbReference type="ARBA" id="ARBA00005010"/>
    </source>
</evidence>
<protein>
    <recommendedName>
        <fullName evidence="2">precorrin-2 dehydrogenase</fullName>
        <ecNumber evidence="2">1.3.1.76</ecNumber>
    </recommendedName>
</protein>
<proteinExistence type="predicted"/>
<organism evidence="8 9">
    <name type="scientific">Garciella nitratireducens DSM 15102</name>
    <dbReference type="NCBI Taxonomy" id="1121911"/>
    <lineage>
        <taxon>Bacteria</taxon>
        <taxon>Bacillati</taxon>
        <taxon>Bacillota</taxon>
        <taxon>Clostridia</taxon>
        <taxon>Eubacteriales</taxon>
        <taxon>Eubacteriaceae</taxon>
        <taxon>Garciella</taxon>
    </lineage>
</organism>
<dbReference type="UniPathway" id="UPA00262">
    <property type="reaction ID" value="UER00222"/>
</dbReference>